<dbReference type="OrthoDB" id="5416097at2759"/>
<comment type="caution">
    <text evidence="3">The sequence shown here is derived from an EMBL/GenBank/DDBJ whole genome shotgun (WGS) entry which is preliminary data.</text>
</comment>
<evidence type="ECO:0000313" key="4">
    <source>
        <dbReference type="Proteomes" id="UP000639643"/>
    </source>
</evidence>
<feature type="compositionally biased region" description="Low complexity" evidence="1">
    <location>
        <begin position="213"/>
        <end position="222"/>
    </location>
</feature>
<reference evidence="3" key="1">
    <citation type="journal article" date="2020" name="Phytopathology">
        <title>Genome Sequence Resources of Colletotrichum truncatum, C. plurivorum, C. musicola, and C. sojae: Four Species Pathogenic to Soybean (Glycine max).</title>
        <authorList>
            <person name="Rogerio F."/>
            <person name="Boufleur T.R."/>
            <person name="Ciampi-Guillardi M."/>
            <person name="Sukno S.A."/>
            <person name="Thon M.R."/>
            <person name="Massola Junior N.S."/>
            <person name="Baroncelli R."/>
        </authorList>
    </citation>
    <scope>NUCLEOTIDE SEQUENCE</scope>
    <source>
        <strain evidence="3">LFN0074</strain>
    </source>
</reference>
<evidence type="ECO:0000313" key="3">
    <source>
        <dbReference type="EMBL" id="KAF6833518.1"/>
    </source>
</evidence>
<dbReference type="Proteomes" id="UP000639643">
    <property type="component" value="Unassembled WGS sequence"/>
</dbReference>
<evidence type="ECO:0000256" key="1">
    <source>
        <dbReference type="SAM" id="MobiDB-lite"/>
    </source>
</evidence>
<feature type="region of interest" description="Disordered" evidence="1">
    <location>
        <begin position="88"/>
        <end position="117"/>
    </location>
</feature>
<evidence type="ECO:0000259" key="2">
    <source>
        <dbReference type="Pfam" id="PF13391"/>
    </source>
</evidence>
<organism evidence="3 4">
    <name type="scientific">Colletotrichum musicola</name>
    <dbReference type="NCBI Taxonomy" id="2175873"/>
    <lineage>
        <taxon>Eukaryota</taxon>
        <taxon>Fungi</taxon>
        <taxon>Dikarya</taxon>
        <taxon>Ascomycota</taxon>
        <taxon>Pezizomycotina</taxon>
        <taxon>Sordariomycetes</taxon>
        <taxon>Hypocreomycetidae</taxon>
        <taxon>Glomerellales</taxon>
        <taxon>Glomerellaceae</taxon>
        <taxon>Colletotrichum</taxon>
        <taxon>Colletotrichum orchidearum species complex</taxon>
    </lineage>
</organism>
<keyword evidence="4" id="KW-1185">Reference proteome</keyword>
<protein>
    <recommendedName>
        <fullName evidence="2">HNH nuclease domain-containing protein</fullName>
    </recommendedName>
</protein>
<gene>
    <name evidence="3" type="ORF">CMUS01_06537</name>
</gene>
<accession>A0A8H6KLL2</accession>
<name>A0A8H6KLL2_9PEZI</name>
<dbReference type="InterPro" id="IPR003615">
    <property type="entry name" value="HNH_nuc"/>
</dbReference>
<feature type="region of interest" description="Disordered" evidence="1">
    <location>
        <begin position="211"/>
        <end position="232"/>
    </location>
</feature>
<dbReference type="Pfam" id="PF13391">
    <property type="entry name" value="HNH_2"/>
    <property type="match status" value="1"/>
</dbReference>
<feature type="domain" description="HNH nuclease" evidence="2">
    <location>
        <begin position="124"/>
        <end position="201"/>
    </location>
</feature>
<proteinExistence type="predicted"/>
<dbReference type="EMBL" id="WIGM01000215">
    <property type="protein sequence ID" value="KAF6833518.1"/>
    <property type="molecule type" value="Genomic_DNA"/>
</dbReference>
<sequence length="327" mass="37305">MLDTTQAQKYFSNFNMNARRTSDGPASYLPQNDIARRQELILQIHTLSETSNQDSGVRDTNRQANLWGLLHTLDVTVLGNILEQTEEDYENPDMYRDDPAVSRKPNQTYTKTERPRTRQDGHKCIITGWYTTGVGHIFPHHARMRMSEVRDAVRRMDLVWSDKRQDALLGKLSKQVIDSVSNMLCMDRPAHWLWSEGFFALEPLDDNIDYEVEAPPASSSSDSEGDVEMAGTTRRTKKVYGLRLRFHWLPRTTLTSPDGPADFSADPRRMGKPLDHPEIYLLDANGLPASTGRIIEIYSEDEGALPDRDLIRLHWDMLRVTCAGGRS</sequence>
<dbReference type="AlphaFoldDB" id="A0A8H6KLL2"/>